<reference evidence="10" key="1">
    <citation type="journal article" date="2012" name="Nat. Genet.">
        <title>Whole-genome sequence of Schistosoma haematobium.</title>
        <authorList>
            <person name="Young N.D."/>
            <person name="Jex A.R."/>
            <person name="Li B."/>
            <person name="Liu S."/>
            <person name="Yang L."/>
            <person name="Xiong Z."/>
            <person name="Li Y."/>
            <person name="Cantacessi C."/>
            <person name="Hall R.S."/>
            <person name="Xu X."/>
            <person name="Chen F."/>
            <person name="Wu X."/>
            <person name="Zerlotini A."/>
            <person name="Oliveira G."/>
            <person name="Hofmann A."/>
            <person name="Zhang G."/>
            <person name="Fang X."/>
            <person name="Kang Y."/>
            <person name="Campbell B.E."/>
            <person name="Loukas A."/>
            <person name="Ranganathan S."/>
            <person name="Rollinson D."/>
            <person name="Rinaldi G."/>
            <person name="Brindley P.J."/>
            <person name="Yang H."/>
            <person name="Wang J."/>
            <person name="Wang J."/>
            <person name="Gasser R.B."/>
        </authorList>
    </citation>
    <scope>NUCLEOTIDE SEQUENCE</scope>
</reference>
<feature type="domain" description="Clp1 P-loop" evidence="9">
    <location>
        <begin position="181"/>
        <end position="377"/>
    </location>
</feature>
<dbReference type="HAMAP" id="MF_03035">
    <property type="entry name" value="Clp1"/>
    <property type="match status" value="1"/>
</dbReference>
<evidence type="ECO:0000256" key="2">
    <source>
        <dbReference type="ARBA" id="ARBA00022664"/>
    </source>
</evidence>
<gene>
    <name evidence="10" type="primary">CLP1_1</name>
    <name evidence="10" type="ORF">MS3_00001579</name>
</gene>
<dbReference type="GO" id="GO:0051731">
    <property type="term" value="F:polynucleotide 5'-hydroxyl-kinase activity"/>
    <property type="evidence" value="ECO:0007669"/>
    <property type="project" value="InterPro"/>
</dbReference>
<dbReference type="GO" id="GO:0006388">
    <property type="term" value="P:tRNA splicing, via endonucleolytic cleavage and ligation"/>
    <property type="evidence" value="ECO:0007669"/>
    <property type="project" value="TreeGrafter"/>
</dbReference>
<dbReference type="InterPro" id="IPR032319">
    <property type="entry name" value="CLP1_P"/>
</dbReference>
<dbReference type="Gene3D" id="2.60.120.1030">
    <property type="entry name" value="Clp1, DNA binding domain"/>
    <property type="match status" value="1"/>
</dbReference>
<dbReference type="Pfam" id="PF16575">
    <property type="entry name" value="CLP1_P"/>
    <property type="match status" value="1"/>
</dbReference>
<dbReference type="GO" id="GO:0005849">
    <property type="term" value="C:mRNA cleavage factor complex"/>
    <property type="evidence" value="ECO:0007669"/>
    <property type="project" value="InterPro"/>
</dbReference>
<dbReference type="RefSeq" id="XP_035590195.1">
    <property type="nucleotide sequence ID" value="XM_035733987.2"/>
</dbReference>
<accession>A0A6A5DZ56</accession>
<feature type="binding site" evidence="6">
    <location>
        <position position="118"/>
    </location>
    <ligand>
        <name>ATP</name>
        <dbReference type="ChEBI" id="CHEBI:30616"/>
    </ligand>
</feature>
<proteinExistence type="inferred from homology"/>
<organism evidence="10 11">
    <name type="scientific">Schistosoma haematobium</name>
    <name type="common">Blood fluke</name>
    <dbReference type="NCBI Taxonomy" id="6185"/>
    <lineage>
        <taxon>Eukaryota</taxon>
        <taxon>Metazoa</taxon>
        <taxon>Spiralia</taxon>
        <taxon>Lophotrochozoa</taxon>
        <taxon>Platyhelminthes</taxon>
        <taxon>Trematoda</taxon>
        <taxon>Digenea</taxon>
        <taxon>Strigeidida</taxon>
        <taxon>Schistosomatoidea</taxon>
        <taxon>Schistosomatidae</taxon>
        <taxon>Schistosoma</taxon>
    </lineage>
</organism>
<keyword evidence="11" id="KW-1185">Reference proteome</keyword>
<dbReference type="InterPro" id="IPR032324">
    <property type="entry name" value="Clp1_N"/>
</dbReference>
<keyword evidence="5 6" id="KW-0539">Nucleus</keyword>
<dbReference type="AlphaFoldDB" id="A0A6A5DZ56"/>
<evidence type="ECO:0000313" key="11">
    <source>
        <dbReference type="Proteomes" id="UP000471633"/>
    </source>
</evidence>
<dbReference type="GO" id="GO:0031124">
    <property type="term" value="P:mRNA 3'-end processing"/>
    <property type="evidence" value="ECO:0007669"/>
    <property type="project" value="UniProtKB-UniRule"/>
</dbReference>
<dbReference type="Pfam" id="PF06807">
    <property type="entry name" value="Clp1"/>
    <property type="match status" value="1"/>
</dbReference>
<keyword evidence="4 6" id="KW-0067">ATP-binding</keyword>
<dbReference type="Gene3D" id="2.40.30.330">
    <property type="entry name" value="Pre-mRNA cleavage complex subunit Clp1, C-terminal domain"/>
    <property type="match status" value="1"/>
</dbReference>
<evidence type="ECO:0000259" key="8">
    <source>
        <dbReference type="Pfam" id="PF16573"/>
    </source>
</evidence>
<dbReference type="InterPro" id="IPR027417">
    <property type="entry name" value="P-loop_NTPase"/>
</dbReference>
<dbReference type="InterPro" id="IPR045116">
    <property type="entry name" value="Clp1/Grc3"/>
</dbReference>
<keyword evidence="3 6" id="KW-0547">Nucleotide-binding</keyword>
<dbReference type="Pfam" id="PF16573">
    <property type="entry name" value="CLP1_N"/>
    <property type="match status" value="1"/>
</dbReference>
<dbReference type="GO" id="GO:0005524">
    <property type="term" value="F:ATP binding"/>
    <property type="evidence" value="ECO:0007669"/>
    <property type="project" value="UniProtKB-UniRule"/>
</dbReference>
<evidence type="ECO:0000256" key="1">
    <source>
        <dbReference type="ARBA" id="ARBA00004123"/>
    </source>
</evidence>
<comment type="caution">
    <text evidence="6">Lacks conserved residue(s) required for the propagation of feature annotation.</text>
</comment>
<dbReference type="Proteomes" id="UP000471633">
    <property type="component" value="Unassembled WGS sequence"/>
</dbReference>
<comment type="similarity">
    <text evidence="6">Belongs to the Clp1 family. Clp1 subfamily.</text>
</comment>
<evidence type="ECO:0000256" key="3">
    <source>
        <dbReference type="ARBA" id="ARBA00022741"/>
    </source>
</evidence>
<dbReference type="GeneID" id="24592072"/>
<comment type="function">
    <text evidence="6">Required for endonucleolytic cleavage during polyadenylation-dependent pre-mRNA 3'-end formation.</text>
</comment>
<dbReference type="InterPro" id="IPR038238">
    <property type="entry name" value="Clp1_C_sf"/>
</dbReference>
<evidence type="ECO:0000256" key="4">
    <source>
        <dbReference type="ARBA" id="ARBA00022840"/>
    </source>
</evidence>
<dbReference type="PANTHER" id="PTHR12755">
    <property type="entry name" value="CLEAVAGE/POLYADENYLATION FACTOR IA SUBUNIT CLP1P"/>
    <property type="match status" value="1"/>
</dbReference>
<comment type="caution">
    <text evidence="10">The sequence shown here is derived from an EMBL/GenBank/DDBJ whole genome shotgun (WGS) entry which is preliminary data.</text>
</comment>
<evidence type="ECO:0000259" key="7">
    <source>
        <dbReference type="Pfam" id="PF06807"/>
    </source>
</evidence>
<dbReference type="InterPro" id="IPR038239">
    <property type="entry name" value="Clp1_N_sf"/>
</dbReference>
<feature type="domain" description="Clp1 N-terminal" evidence="8">
    <location>
        <begin position="74"/>
        <end position="167"/>
    </location>
</feature>
<dbReference type="CTD" id="24592072"/>
<reference evidence="10" key="3">
    <citation type="submission" date="2021-06" db="EMBL/GenBank/DDBJ databases">
        <title>Chromosome-level genome assembly for S. haematobium.</title>
        <authorList>
            <person name="Stroehlein A.J."/>
        </authorList>
    </citation>
    <scope>NUCLEOTIDE SEQUENCE</scope>
</reference>
<dbReference type="InterPro" id="IPR028606">
    <property type="entry name" value="Clp1"/>
</dbReference>
<name>A0A6A5DZ56_SCHHA</name>
<evidence type="ECO:0000256" key="5">
    <source>
        <dbReference type="ARBA" id="ARBA00023242"/>
    </source>
</evidence>
<evidence type="ECO:0000256" key="6">
    <source>
        <dbReference type="HAMAP-Rule" id="MF_03035"/>
    </source>
</evidence>
<dbReference type="EMBL" id="AMPZ03000001">
    <property type="protein sequence ID" value="KAH9595591.1"/>
    <property type="molecule type" value="Genomic_DNA"/>
</dbReference>
<keyword evidence="2 6" id="KW-0507">mRNA processing</keyword>
<dbReference type="SUPFAM" id="SSF52540">
    <property type="entry name" value="P-loop containing nucleoside triphosphate hydrolases"/>
    <property type="match status" value="1"/>
</dbReference>
<comment type="subcellular location">
    <subcellularLocation>
        <location evidence="1 6">Nucleus</location>
    </subcellularLocation>
</comment>
<dbReference type="InterPro" id="IPR010655">
    <property type="entry name" value="Clp1_C"/>
</dbReference>
<reference evidence="10" key="2">
    <citation type="journal article" date="2019" name="Gigascience">
        <title>High-quality Schistosoma haematobium genome achieved by single-molecule and long-range sequencing.</title>
        <authorList>
            <person name="Stroehlein A.J."/>
            <person name="Korhonen P.K."/>
            <person name="Chong T.M."/>
            <person name="Lim Y.L."/>
            <person name="Chan K.G."/>
            <person name="Webster B."/>
            <person name="Rollinson D."/>
            <person name="Brindley P.J."/>
            <person name="Gasser R.B."/>
            <person name="Young N.D."/>
        </authorList>
    </citation>
    <scope>NUCLEOTIDE SEQUENCE</scope>
</reference>
<evidence type="ECO:0000259" key="9">
    <source>
        <dbReference type="Pfam" id="PF16575"/>
    </source>
</evidence>
<sequence>MDFQTFFMCVSENDMACHLSDDLLFDAFRFSDRFYIICHHSVGRQAIIPGNPDLIEMNGVKDFPRSNPSIRSYTLEKYQMLRFEVTSPSGLTLVSGAAEVFGTELVCGWELQLYPGQRGTVVTFHGCKLIVQDQGVAAYIIASSEDQEIVHVYVNIHANLEVSRQKAVKEQSRGPRVLVCGQESVGKSTLCRTLASYAARRKHKPIIVDVNVGLNQVCIPTTIAAISVTKPYDLMEGWSLEEDPLVFCFGHTDPASNLNLFREQVNRLAELINIRSENDMSIFTSGCIINMSGFRKDDSDGGSSKEKGIQAIRTTAAAFEVDTLLVIEDGFLASFLREDLPPEVTIVRLPKSSGAITRSPDQWTRQRDARVCAYLHGENPLRRLHPHQITLKSSEYSIYKVGSEAIPDALLPHGAQEEETWRNPIQVSVSRDLKNRLLAVSQASEPYQVPEAPVYGFIVVVNVSEDKSAFTILSPSPHPPPNNLFLLTSICYVDPESL</sequence>
<reference evidence="10" key="4">
    <citation type="journal article" date="2022" name="PLoS Pathog.">
        <title>Chromosome-level genome of Schistosoma haematobium underpins genome-wide explorations of molecular variation.</title>
        <authorList>
            <person name="Stroehlein A.J."/>
            <person name="Korhonen P.K."/>
            <person name="Lee V.V."/>
            <person name="Ralph S.A."/>
            <person name="Mentink-Kane M."/>
            <person name="You H."/>
            <person name="McManus D.P."/>
            <person name="Tchuente L.T."/>
            <person name="Stothard J.R."/>
            <person name="Kaur P."/>
            <person name="Dudchenko O."/>
            <person name="Aiden E.L."/>
            <person name="Yang B."/>
            <person name="Yang H."/>
            <person name="Emery A.M."/>
            <person name="Webster B.L."/>
            <person name="Brindley P.J."/>
            <person name="Rollinson D."/>
            <person name="Chang B.C.H."/>
            <person name="Gasser R.B."/>
            <person name="Young N.D."/>
        </authorList>
    </citation>
    <scope>NUCLEOTIDE SEQUENCE</scope>
</reference>
<dbReference type="KEGG" id="shx:MS3_00001579"/>
<evidence type="ECO:0000313" key="10">
    <source>
        <dbReference type="EMBL" id="KAH9595591.1"/>
    </source>
</evidence>
<dbReference type="Gene3D" id="3.40.50.300">
    <property type="entry name" value="P-loop containing nucleotide triphosphate hydrolases"/>
    <property type="match status" value="1"/>
</dbReference>
<protein>
    <recommendedName>
        <fullName evidence="6">Protein CLP1 homolog</fullName>
    </recommendedName>
</protein>
<feature type="domain" description="Clp1 C-terminal" evidence="7">
    <location>
        <begin position="384"/>
        <end position="494"/>
    </location>
</feature>
<dbReference type="PANTHER" id="PTHR12755:SF6">
    <property type="entry name" value="POLYRIBONUCLEOTIDE 5'-HYDROXYL-KINASE CLP1"/>
    <property type="match status" value="1"/>
</dbReference>
<feature type="binding site" evidence="6">
    <location>
        <begin position="184"/>
        <end position="189"/>
    </location>
    <ligand>
        <name>ATP</name>
        <dbReference type="ChEBI" id="CHEBI:30616"/>
    </ligand>
</feature>